<keyword evidence="2" id="KW-0812">Transmembrane</keyword>
<keyword evidence="2" id="KW-0472">Membrane</keyword>
<dbReference type="GO" id="GO:0051213">
    <property type="term" value="F:dioxygenase activity"/>
    <property type="evidence" value="ECO:0007669"/>
    <property type="project" value="InterPro"/>
</dbReference>
<evidence type="ECO:0000256" key="2">
    <source>
        <dbReference type="SAM" id="Phobius"/>
    </source>
</evidence>
<evidence type="ECO:0000313" key="3">
    <source>
        <dbReference type="EMBL" id="CAL4200378.1"/>
    </source>
</evidence>
<evidence type="ECO:0000313" key="4">
    <source>
        <dbReference type="Proteomes" id="UP001497623"/>
    </source>
</evidence>
<organism evidence="3 4">
    <name type="scientific">Meganyctiphanes norvegica</name>
    <name type="common">Northern krill</name>
    <name type="synonym">Thysanopoda norvegica</name>
    <dbReference type="NCBI Taxonomy" id="48144"/>
    <lineage>
        <taxon>Eukaryota</taxon>
        <taxon>Metazoa</taxon>
        <taxon>Ecdysozoa</taxon>
        <taxon>Arthropoda</taxon>
        <taxon>Crustacea</taxon>
        <taxon>Multicrustacea</taxon>
        <taxon>Malacostraca</taxon>
        <taxon>Eumalacostraca</taxon>
        <taxon>Eucarida</taxon>
        <taxon>Euphausiacea</taxon>
        <taxon>Euphausiidae</taxon>
        <taxon>Meganyctiphanes</taxon>
    </lineage>
</organism>
<protein>
    <recommendedName>
        <fullName evidence="5">2OG-Fe dioxygenase family protein</fullName>
    </recommendedName>
</protein>
<name>A0AAV2SH71_MEGNR</name>
<keyword evidence="2" id="KW-1133">Transmembrane helix</keyword>
<dbReference type="EMBL" id="CAXKWB010076401">
    <property type="protein sequence ID" value="CAL4200378.1"/>
    <property type="molecule type" value="Genomic_DNA"/>
</dbReference>
<dbReference type="Gene3D" id="2.60.120.620">
    <property type="entry name" value="q2cbj1_9rhob like domain"/>
    <property type="match status" value="1"/>
</dbReference>
<dbReference type="AlphaFoldDB" id="A0AAV2SH71"/>
<evidence type="ECO:0000256" key="1">
    <source>
        <dbReference type="SAM" id="MobiDB-lite"/>
    </source>
</evidence>
<evidence type="ECO:0008006" key="5">
    <source>
        <dbReference type="Google" id="ProtNLM"/>
    </source>
</evidence>
<dbReference type="InterPro" id="IPR018724">
    <property type="entry name" value="2OG-Fe_dioxygenase"/>
</dbReference>
<keyword evidence="4" id="KW-1185">Reference proteome</keyword>
<accession>A0AAV2SH71</accession>
<proteinExistence type="predicted"/>
<dbReference type="Pfam" id="PF10014">
    <property type="entry name" value="2OG-Fe_Oxy_2"/>
    <property type="match status" value="1"/>
</dbReference>
<dbReference type="Proteomes" id="UP001497623">
    <property type="component" value="Unassembled WGS sequence"/>
</dbReference>
<feature type="region of interest" description="Disordered" evidence="1">
    <location>
        <begin position="283"/>
        <end position="303"/>
    </location>
</feature>
<feature type="transmembrane region" description="Helical" evidence="2">
    <location>
        <begin position="15"/>
        <end position="38"/>
    </location>
</feature>
<gene>
    <name evidence="3" type="ORF">MNOR_LOCUS37524</name>
</gene>
<sequence length="303" mass="33477">MMGPAGASVSSKKEMLIMIGPGGVLVTFMTPMLLWLLANIISGESSVKFETLCENPPLQYANAVNREELPPFQVFKNILSPTECKNISEFVHNVGLSPDPSSLYFLERNKNIRFIKVVDGGFEIMNKNYFKQSDKYNDFSGGYDRHYDLIPEHVVLGPMFNLLTFFIEHLSIPVNTIILAHLQSSSIRANIDGGDVTGQGIHTDGSDDVMMICVKRDNVLGAENQYHASLDGSQLLGSSTLEAGDGVVVKDNEIFHYVTKATTNEPIAHRIMIVIHSPFDGNGDQNPNNKLGKNPATNQLRYD</sequence>
<reference evidence="3 4" key="1">
    <citation type="submission" date="2024-05" db="EMBL/GenBank/DDBJ databases">
        <authorList>
            <person name="Wallberg A."/>
        </authorList>
    </citation>
    <scope>NUCLEOTIDE SEQUENCE [LARGE SCALE GENOMIC DNA]</scope>
</reference>
<comment type="caution">
    <text evidence="3">The sequence shown here is derived from an EMBL/GenBank/DDBJ whole genome shotgun (WGS) entry which is preliminary data.</text>
</comment>